<dbReference type="Proteomes" id="UP000242146">
    <property type="component" value="Unassembled WGS sequence"/>
</dbReference>
<feature type="region of interest" description="Disordered" evidence="1">
    <location>
        <begin position="1"/>
        <end position="20"/>
    </location>
</feature>
<evidence type="ECO:0000256" key="1">
    <source>
        <dbReference type="SAM" id="MobiDB-lite"/>
    </source>
</evidence>
<dbReference type="OrthoDB" id="20273at2759"/>
<keyword evidence="2" id="KW-0812">Transmembrane</keyword>
<accession>A0A1X2GHX3</accession>
<dbReference type="AlphaFoldDB" id="A0A1X2GHX3"/>
<dbReference type="STRING" id="101127.A0A1X2GHX3"/>
<protein>
    <recommendedName>
        <fullName evidence="5">Late embryogenesis abundant protein LEA-2 subgroup domain-containing protein</fullName>
    </recommendedName>
</protein>
<evidence type="ECO:0008006" key="5">
    <source>
        <dbReference type="Google" id="ProtNLM"/>
    </source>
</evidence>
<evidence type="ECO:0000313" key="3">
    <source>
        <dbReference type="EMBL" id="ORX54080.1"/>
    </source>
</evidence>
<dbReference type="EMBL" id="MCGT01000014">
    <property type="protein sequence ID" value="ORX54080.1"/>
    <property type="molecule type" value="Genomic_DNA"/>
</dbReference>
<sequence>MRRSYQPSISSPPPLPAHIQEDLTRAPPYDYRRDSPVVQHIDTSRYSIDQANSGRTSASTLSPPAVGAFRQSRQSMSDVALTGDMVTSDDYNARGRYRAVKPEEEDDLTLAEPFRKRPSSGRYWFDRLCCCGCLTCCPRWARYCSCLFLVVIIGVGIAVGVLAALFKMPQVSMSGMENQPTVNVTNGGYQIDLGFQLQISVDNPNVEGITFDTLVAKAYYPNHNDVQLGGGEKNQVHIMKEGVTNFTFPFSLSIQMGNTQYQTILDDIFNRCGLYGAPKQQILVNYNVIPTVKIGLIPISITIGKSASFDCPDILANGGILSGASQSIHL</sequence>
<comment type="caution">
    <text evidence="3">The sequence shown here is derived from an EMBL/GenBank/DDBJ whole genome shotgun (WGS) entry which is preliminary data.</text>
</comment>
<keyword evidence="2" id="KW-0472">Membrane</keyword>
<proteinExistence type="predicted"/>
<keyword evidence="4" id="KW-1185">Reference proteome</keyword>
<feature type="transmembrane region" description="Helical" evidence="2">
    <location>
        <begin position="140"/>
        <end position="166"/>
    </location>
</feature>
<organism evidence="3 4">
    <name type="scientific">Hesseltinella vesiculosa</name>
    <dbReference type="NCBI Taxonomy" id="101127"/>
    <lineage>
        <taxon>Eukaryota</taxon>
        <taxon>Fungi</taxon>
        <taxon>Fungi incertae sedis</taxon>
        <taxon>Mucoromycota</taxon>
        <taxon>Mucoromycotina</taxon>
        <taxon>Mucoromycetes</taxon>
        <taxon>Mucorales</taxon>
        <taxon>Cunninghamellaceae</taxon>
        <taxon>Hesseltinella</taxon>
    </lineage>
</organism>
<name>A0A1X2GHX3_9FUNG</name>
<reference evidence="3 4" key="1">
    <citation type="submission" date="2016-07" db="EMBL/GenBank/DDBJ databases">
        <title>Pervasive Adenine N6-methylation of Active Genes in Fungi.</title>
        <authorList>
            <consortium name="DOE Joint Genome Institute"/>
            <person name="Mondo S.J."/>
            <person name="Dannebaum R.O."/>
            <person name="Kuo R.C."/>
            <person name="Labutti K."/>
            <person name="Haridas S."/>
            <person name="Kuo A."/>
            <person name="Salamov A."/>
            <person name="Ahrendt S.R."/>
            <person name="Lipzen A."/>
            <person name="Sullivan W."/>
            <person name="Andreopoulos W.B."/>
            <person name="Clum A."/>
            <person name="Lindquist E."/>
            <person name="Daum C."/>
            <person name="Ramamoorthy G.K."/>
            <person name="Gryganskyi A."/>
            <person name="Culley D."/>
            <person name="Magnuson J.K."/>
            <person name="James T.Y."/>
            <person name="O'Malley M.A."/>
            <person name="Stajich J.E."/>
            <person name="Spatafora J.W."/>
            <person name="Visel A."/>
            <person name="Grigoriev I.V."/>
        </authorList>
    </citation>
    <scope>NUCLEOTIDE SEQUENCE [LARGE SCALE GENOMIC DNA]</scope>
    <source>
        <strain evidence="3 4">NRRL 3301</strain>
    </source>
</reference>
<evidence type="ECO:0000313" key="4">
    <source>
        <dbReference type="Proteomes" id="UP000242146"/>
    </source>
</evidence>
<gene>
    <name evidence="3" type="ORF">DM01DRAFT_1335934</name>
</gene>
<evidence type="ECO:0000256" key="2">
    <source>
        <dbReference type="SAM" id="Phobius"/>
    </source>
</evidence>
<keyword evidence="2" id="KW-1133">Transmembrane helix</keyword>